<dbReference type="InterPro" id="IPR004089">
    <property type="entry name" value="MCPsignal_dom"/>
</dbReference>
<reference evidence="10" key="1">
    <citation type="submission" date="2016-10" db="EMBL/GenBank/DDBJ databases">
        <authorList>
            <person name="Varghese N."/>
            <person name="Submissions S."/>
        </authorList>
    </citation>
    <scope>NUCLEOTIDE SEQUENCE [LARGE SCALE GENOMIC DNA]</scope>
    <source>
        <strain evidence="10">DSM 7165</strain>
    </source>
</reference>
<protein>
    <submittedName>
        <fullName evidence="9">Methyl-accepting chemotaxis protein</fullName>
    </submittedName>
</protein>
<dbReference type="InterPro" id="IPR032255">
    <property type="entry name" value="HBM"/>
</dbReference>
<dbReference type="Gene3D" id="1.10.287.950">
    <property type="entry name" value="Methyl-accepting chemotaxis protein"/>
    <property type="match status" value="1"/>
</dbReference>
<keyword evidence="10" id="KW-1185">Reference proteome</keyword>
<gene>
    <name evidence="9" type="ORF">SAMN05421831_11139</name>
</gene>
<feature type="transmembrane region" description="Helical" evidence="6">
    <location>
        <begin position="7"/>
        <end position="25"/>
    </location>
</feature>
<evidence type="ECO:0000313" key="9">
    <source>
        <dbReference type="EMBL" id="SEI81955.1"/>
    </source>
</evidence>
<dbReference type="InterPro" id="IPR003660">
    <property type="entry name" value="HAMP_dom"/>
</dbReference>
<feature type="domain" description="Methyl-accepting transducer" evidence="7">
    <location>
        <begin position="350"/>
        <end position="586"/>
    </location>
</feature>
<dbReference type="RefSeq" id="WP_177166879.1">
    <property type="nucleotide sequence ID" value="NZ_FNYH01000011.1"/>
</dbReference>
<evidence type="ECO:0000256" key="6">
    <source>
        <dbReference type="SAM" id="Phobius"/>
    </source>
</evidence>
<dbReference type="STRING" id="64971.SAMN05421831_11139"/>
<dbReference type="AlphaFoldDB" id="A0A1H6U0J3"/>
<evidence type="ECO:0000256" key="5">
    <source>
        <dbReference type="SAM" id="Coils"/>
    </source>
</evidence>
<dbReference type="PROSITE" id="PS50885">
    <property type="entry name" value="HAMP"/>
    <property type="match status" value="1"/>
</dbReference>
<dbReference type="Proteomes" id="UP000242999">
    <property type="component" value="Unassembled WGS sequence"/>
</dbReference>
<keyword evidence="6" id="KW-0812">Transmembrane</keyword>
<dbReference type="PROSITE" id="PS50111">
    <property type="entry name" value="CHEMOTAXIS_TRANSDUC_2"/>
    <property type="match status" value="1"/>
</dbReference>
<dbReference type="EMBL" id="FNYH01000011">
    <property type="protein sequence ID" value="SEI81955.1"/>
    <property type="molecule type" value="Genomic_DNA"/>
</dbReference>
<dbReference type="SUPFAM" id="SSF58104">
    <property type="entry name" value="Methyl-accepting chemotaxis protein (MCP) signaling domain"/>
    <property type="match status" value="1"/>
</dbReference>
<feature type="coiled-coil region" evidence="5">
    <location>
        <begin position="365"/>
        <end position="465"/>
    </location>
</feature>
<dbReference type="GO" id="GO:0006935">
    <property type="term" value="P:chemotaxis"/>
    <property type="evidence" value="ECO:0007669"/>
    <property type="project" value="UniProtKB-ARBA"/>
</dbReference>
<dbReference type="PANTHER" id="PTHR32089:SF112">
    <property type="entry name" value="LYSOZYME-LIKE PROTEIN-RELATED"/>
    <property type="match status" value="1"/>
</dbReference>
<comment type="similarity">
    <text evidence="3">Belongs to the methyl-accepting chemotaxis (MCP) protein family.</text>
</comment>
<evidence type="ECO:0000313" key="10">
    <source>
        <dbReference type="Proteomes" id="UP000242999"/>
    </source>
</evidence>
<feature type="domain" description="HAMP" evidence="8">
    <location>
        <begin position="291"/>
        <end position="345"/>
    </location>
</feature>
<dbReference type="SMART" id="SM00304">
    <property type="entry name" value="HAMP"/>
    <property type="match status" value="1"/>
</dbReference>
<sequence>MSIRQKLLLISAVVILSMLGMAFLFKHTLSTLEEGHHIGQKIQHLEALLYQLRYQEQAFQLNHQISVQEEHSHIFQQLTQTLHQLKQQIHAYHLPLAPITSLQANLSEYQKAFHQLVEAQQRSGLDETQGLYGRLRASVHAVEAVLREESQAQLLVDVLMLRRHEKDFMLRRDMKYVHQFRQQMQRLQQSLARYALLSPTQLKQLEVALSTYQQDFIALVQQEQLIGLHPEQGLRMQLAQLSQKARTTGEQVRQSIEPPLQANLTYQKQLLWLLQGVIILSVAVVIPVLALLVQRRILHLRAALQAVAEGDGDLTRQVRLSGNDEVVTLGDVVNTFIEQLRLLITQLQASGSALNSTSATMHSVLEENEQTLQHQKTQLERFYQDLCQLAQLTKTIHQHVDEVAQLSQEGSSLTEQGLEDIQKTQAYIVSLVADMQTLNSRMHELEEATIEINALLARIQGIAEQTNLLALNASIEAARAGDQGRGFAVVADEVRQLATHSAQATEEVEAIVLRLRSAAELSSASTLQGKHRSEQGAQGMQLLTVHMQKLHRRMSHIAHMNSQIAQSTHQQQTLNESVDFQLHSLQHVIQRSRRSAEQLQDADHLLASAFQQLQTCIHRFKVDRQDD</sequence>
<dbReference type="SMART" id="SM00283">
    <property type="entry name" value="MA"/>
    <property type="match status" value="1"/>
</dbReference>
<name>A0A1H6U0J3_9GAMM</name>
<keyword evidence="2 4" id="KW-0807">Transducer</keyword>
<evidence type="ECO:0000259" key="7">
    <source>
        <dbReference type="PROSITE" id="PS50111"/>
    </source>
</evidence>
<organism evidence="9 10">
    <name type="scientific">Allopseudospirillum japonicum</name>
    <dbReference type="NCBI Taxonomy" id="64971"/>
    <lineage>
        <taxon>Bacteria</taxon>
        <taxon>Pseudomonadati</taxon>
        <taxon>Pseudomonadota</taxon>
        <taxon>Gammaproteobacteria</taxon>
        <taxon>Oceanospirillales</taxon>
        <taxon>Oceanospirillaceae</taxon>
        <taxon>Allopseudospirillum</taxon>
    </lineage>
</organism>
<dbReference type="CDD" id="cd06225">
    <property type="entry name" value="HAMP"/>
    <property type="match status" value="1"/>
</dbReference>
<dbReference type="SMART" id="SM01358">
    <property type="entry name" value="HBM"/>
    <property type="match status" value="1"/>
</dbReference>
<keyword evidence="5" id="KW-0175">Coiled coil</keyword>
<keyword evidence="6" id="KW-0472">Membrane</keyword>
<dbReference type="PANTHER" id="PTHR32089">
    <property type="entry name" value="METHYL-ACCEPTING CHEMOTAXIS PROTEIN MCPB"/>
    <property type="match status" value="1"/>
</dbReference>
<dbReference type="GO" id="GO:0016020">
    <property type="term" value="C:membrane"/>
    <property type="evidence" value="ECO:0007669"/>
    <property type="project" value="UniProtKB-SubCell"/>
</dbReference>
<evidence type="ECO:0000256" key="2">
    <source>
        <dbReference type="ARBA" id="ARBA00023224"/>
    </source>
</evidence>
<evidence type="ECO:0000259" key="8">
    <source>
        <dbReference type="PROSITE" id="PS50885"/>
    </source>
</evidence>
<evidence type="ECO:0000256" key="4">
    <source>
        <dbReference type="PROSITE-ProRule" id="PRU00284"/>
    </source>
</evidence>
<accession>A0A1H6U0J3</accession>
<dbReference type="Pfam" id="PF00015">
    <property type="entry name" value="MCPsignal"/>
    <property type="match status" value="1"/>
</dbReference>
<keyword evidence="6" id="KW-1133">Transmembrane helix</keyword>
<dbReference type="GO" id="GO:0007165">
    <property type="term" value="P:signal transduction"/>
    <property type="evidence" value="ECO:0007669"/>
    <property type="project" value="UniProtKB-KW"/>
</dbReference>
<evidence type="ECO:0000256" key="1">
    <source>
        <dbReference type="ARBA" id="ARBA00004370"/>
    </source>
</evidence>
<evidence type="ECO:0000256" key="3">
    <source>
        <dbReference type="ARBA" id="ARBA00029447"/>
    </source>
</evidence>
<dbReference type="Pfam" id="PF00672">
    <property type="entry name" value="HAMP"/>
    <property type="match status" value="1"/>
</dbReference>
<proteinExistence type="inferred from homology"/>
<feature type="transmembrane region" description="Helical" evidence="6">
    <location>
        <begin position="270"/>
        <end position="293"/>
    </location>
</feature>
<comment type="subcellular location">
    <subcellularLocation>
        <location evidence="1">Membrane</location>
    </subcellularLocation>
</comment>